<keyword evidence="5" id="KW-1185">Reference proteome</keyword>
<dbReference type="Proteomes" id="UP000244930">
    <property type="component" value="Chromosome"/>
</dbReference>
<keyword evidence="1" id="KW-0067">ATP-binding</keyword>
<organism evidence="4 5">
    <name type="scientific">Parazoarcus communis</name>
    <dbReference type="NCBI Taxonomy" id="41977"/>
    <lineage>
        <taxon>Bacteria</taxon>
        <taxon>Pseudomonadati</taxon>
        <taxon>Pseudomonadota</taxon>
        <taxon>Betaproteobacteria</taxon>
        <taxon>Rhodocyclales</taxon>
        <taxon>Zoogloeaceae</taxon>
        <taxon>Parazoarcus</taxon>
    </lineage>
</organism>
<evidence type="ECO:0000259" key="3">
    <source>
        <dbReference type="PROSITE" id="PS51186"/>
    </source>
</evidence>
<dbReference type="GO" id="GO:0016747">
    <property type="term" value="F:acyltransferase activity, transferring groups other than amino-acyl groups"/>
    <property type="evidence" value="ECO:0007669"/>
    <property type="project" value="InterPro"/>
</dbReference>
<dbReference type="GO" id="GO:0005737">
    <property type="term" value="C:cytoplasm"/>
    <property type="evidence" value="ECO:0007669"/>
    <property type="project" value="TreeGrafter"/>
</dbReference>
<dbReference type="EMBL" id="CP022187">
    <property type="protein sequence ID" value="AWI77555.1"/>
    <property type="molecule type" value="Genomic_DNA"/>
</dbReference>
<gene>
    <name evidence="4" type="ORF">CEW83_07165</name>
</gene>
<sequence>MIRKQLARVRRAGNQALHLPAGQPEAVAMPEDVIVECGWGRWLPAQTWRDPAALASQLLLERAGQRDIAFYVEKPQVVVGSAPQQLFLDPSDAFRLQLSAYRAQRATRRGFNVRRLRTRADVAAINALYRMRRMVPVDPQRVWRERASRVITYALAEDRCTGEVIGVAMGMDHVEAFADPQAGSSLWALAVAPQATYPGVGEALVRYLAEHYLARGRAWMDVSVLHDNVQAISLYEKLGFQRIPAFAVKRRNAINEALFTGPSEGLEGLNPYARLIVDEAIRRGIHAEILDAEGGYFRLTLGGRSIVCRESLSELTSAIAMSRCQDKRVTLKLLAAEGVSVPAQIGADDPAARAAFLARYGAVVVKPVEGEQGKGISVNLTAADEVTAAVERAHGFCDRVIVEQFCSGEDLRIVVIDFRVVAAAVRRPPVVVGDGESSVQTLVEKQSRRRAAATGGESKIPLDDEAERCIRSQGWTLSSVLPAETRLRVRNTANLHTGGTIHDVTADLHPALREAAEKAARVLDIPVTGLDFLVPAVDGPDYVIIEANERPGLANHEPQPTAERFVDLLFPRSRQLTGELHT</sequence>
<dbReference type="GO" id="GO:0018169">
    <property type="term" value="F:ribosomal S6-glutamic acid ligase activity"/>
    <property type="evidence" value="ECO:0007669"/>
    <property type="project" value="TreeGrafter"/>
</dbReference>
<proteinExistence type="predicted"/>
<evidence type="ECO:0000313" key="5">
    <source>
        <dbReference type="Proteomes" id="UP000244930"/>
    </source>
</evidence>
<dbReference type="InterPro" id="IPR013651">
    <property type="entry name" value="ATP-grasp_RimK-type"/>
</dbReference>
<dbReference type="KEGG" id="acom:CEW83_07165"/>
<feature type="domain" description="N-acetyltransferase" evidence="3">
    <location>
        <begin position="111"/>
        <end position="261"/>
    </location>
</feature>
<dbReference type="Gene3D" id="3.30.470.20">
    <property type="entry name" value="ATP-grasp fold, B domain"/>
    <property type="match status" value="1"/>
</dbReference>
<protein>
    <submittedName>
        <fullName evidence="4">N-acetylglutaminylglutamine synthetase</fullName>
    </submittedName>
</protein>
<dbReference type="InterPro" id="IPR011761">
    <property type="entry name" value="ATP-grasp"/>
</dbReference>
<dbReference type="InterPro" id="IPR013815">
    <property type="entry name" value="ATP_grasp_subdomain_1"/>
</dbReference>
<dbReference type="PANTHER" id="PTHR21621">
    <property type="entry name" value="RIBOSOMAL PROTEIN S6 MODIFICATION PROTEIN"/>
    <property type="match status" value="1"/>
</dbReference>
<reference evidence="4 5" key="1">
    <citation type="submission" date="2017-06" db="EMBL/GenBank/DDBJ databases">
        <title>Azoarcus.</title>
        <authorList>
            <person name="Woo J.-H."/>
            <person name="Kim H.-S."/>
        </authorList>
    </citation>
    <scope>NUCLEOTIDE SEQUENCE [LARGE SCALE GENOMIC DNA]</scope>
    <source>
        <strain evidence="4 5">TSPY31</strain>
    </source>
</reference>
<accession>A0A2U8GYM5</accession>
<evidence type="ECO:0000256" key="1">
    <source>
        <dbReference type="PROSITE-ProRule" id="PRU00409"/>
    </source>
</evidence>
<name>A0A2U8GYM5_9RHOO</name>
<dbReference type="GO" id="GO:0046872">
    <property type="term" value="F:metal ion binding"/>
    <property type="evidence" value="ECO:0007669"/>
    <property type="project" value="InterPro"/>
</dbReference>
<dbReference type="GO" id="GO:0009432">
    <property type="term" value="P:SOS response"/>
    <property type="evidence" value="ECO:0007669"/>
    <property type="project" value="TreeGrafter"/>
</dbReference>
<dbReference type="AlphaFoldDB" id="A0A2U8GYM5"/>
<dbReference type="RefSeq" id="WP_108951253.1">
    <property type="nucleotide sequence ID" value="NZ_CP022187.1"/>
</dbReference>
<dbReference type="Gene3D" id="3.40.630.30">
    <property type="match status" value="1"/>
</dbReference>
<evidence type="ECO:0000259" key="2">
    <source>
        <dbReference type="PROSITE" id="PS50975"/>
    </source>
</evidence>
<dbReference type="GO" id="GO:0005524">
    <property type="term" value="F:ATP binding"/>
    <property type="evidence" value="ECO:0007669"/>
    <property type="project" value="UniProtKB-UniRule"/>
</dbReference>
<dbReference type="InterPro" id="IPR016181">
    <property type="entry name" value="Acyl_CoA_acyltransferase"/>
</dbReference>
<dbReference type="SUPFAM" id="SSF56059">
    <property type="entry name" value="Glutathione synthetase ATP-binding domain-like"/>
    <property type="match status" value="1"/>
</dbReference>
<dbReference type="PROSITE" id="PS50975">
    <property type="entry name" value="ATP_GRASP"/>
    <property type="match status" value="1"/>
</dbReference>
<dbReference type="NCBIfam" id="TIGR03103">
    <property type="entry name" value="trio_acet_GNAT"/>
    <property type="match status" value="1"/>
</dbReference>
<dbReference type="PROSITE" id="PS51186">
    <property type="entry name" value="GNAT"/>
    <property type="match status" value="1"/>
</dbReference>
<dbReference type="Pfam" id="PF08443">
    <property type="entry name" value="RimK"/>
    <property type="match status" value="1"/>
</dbReference>
<keyword evidence="1" id="KW-0547">Nucleotide-binding</keyword>
<dbReference type="InterPro" id="IPR000182">
    <property type="entry name" value="GNAT_dom"/>
</dbReference>
<feature type="domain" description="ATP-grasp" evidence="2">
    <location>
        <begin position="331"/>
        <end position="577"/>
    </location>
</feature>
<evidence type="ECO:0000313" key="4">
    <source>
        <dbReference type="EMBL" id="AWI77555.1"/>
    </source>
</evidence>
<dbReference type="Pfam" id="PF00583">
    <property type="entry name" value="Acetyltransf_1"/>
    <property type="match status" value="1"/>
</dbReference>
<dbReference type="Gene3D" id="3.30.1490.20">
    <property type="entry name" value="ATP-grasp fold, A domain"/>
    <property type="match status" value="1"/>
</dbReference>
<dbReference type="PANTHER" id="PTHR21621:SF0">
    <property type="entry name" value="BETA-CITRYLGLUTAMATE SYNTHASE B-RELATED"/>
    <property type="match status" value="1"/>
</dbReference>
<dbReference type="SUPFAM" id="SSF55729">
    <property type="entry name" value="Acyl-CoA N-acyltransferases (Nat)"/>
    <property type="match status" value="1"/>
</dbReference>
<dbReference type="InterPro" id="IPR017534">
    <property type="entry name" value="GNAT-acetyltransferase"/>
</dbReference>